<comment type="caution">
    <text evidence="2">The sequence shown here is derived from an EMBL/GenBank/DDBJ whole genome shotgun (WGS) entry which is preliminary data.</text>
</comment>
<sequence length="98" mass="10562">MEAGLARVGSILRGVSIDRVCIDLVNEHGAAGSSIREDGARSATFKKRRQSSASIHEGESVGARETELRDKAERQSSASGMADQMVRQRARTGEAWFG</sequence>
<gene>
    <name evidence="2" type="ORF">ACJRO7_015321</name>
</gene>
<dbReference type="Proteomes" id="UP001634007">
    <property type="component" value="Unassembled WGS sequence"/>
</dbReference>
<evidence type="ECO:0000313" key="3">
    <source>
        <dbReference type="Proteomes" id="UP001634007"/>
    </source>
</evidence>
<feature type="compositionally biased region" description="Basic and acidic residues" evidence="1">
    <location>
        <begin position="56"/>
        <end position="74"/>
    </location>
</feature>
<reference evidence="2 3" key="1">
    <citation type="submission" date="2024-11" db="EMBL/GenBank/DDBJ databases">
        <title>Chromosome-level genome assembly of Eucalyptus globulus Labill. provides insights into its genome evolution.</title>
        <authorList>
            <person name="Li X."/>
        </authorList>
    </citation>
    <scope>NUCLEOTIDE SEQUENCE [LARGE SCALE GENOMIC DNA]</scope>
    <source>
        <strain evidence="2">CL2024</strain>
        <tissue evidence="2">Fresh tender leaves</tissue>
    </source>
</reference>
<organism evidence="2 3">
    <name type="scientific">Eucalyptus globulus</name>
    <name type="common">Tasmanian blue gum</name>
    <dbReference type="NCBI Taxonomy" id="34317"/>
    <lineage>
        <taxon>Eukaryota</taxon>
        <taxon>Viridiplantae</taxon>
        <taxon>Streptophyta</taxon>
        <taxon>Embryophyta</taxon>
        <taxon>Tracheophyta</taxon>
        <taxon>Spermatophyta</taxon>
        <taxon>Magnoliopsida</taxon>
        <taxon>eudicotyledons</taxon>
        <taxon>Gunneridae</taxon>
        <taxon>Pentapetalae</taxon>
        <taxon>rosids</taxon>
        <taxon>malvids</taxon>
        <taxon>Myrtales</taxon>
        <taxon>Myrtaceae</taxon>
        <taxon>Myrtoideae</taxon>
        <taxon>Eucalypteae</taxon>
        <taxon>Eucalyptus</taxon>
    </lineage>
</organism>
<accession>A0ABD3L3N4</accession>
<feature type="region of interest" description="Disordered" evidence="1">
    <location>
        <begin position="32"/>
        <end position="98"/>
    </location>
</feature>
<proteinExistence type="predicted"/>
<evidence type="ECO:0000313" key="2">
    <source>
        <dbReference type="EMBL" id="KAL3746343.1"/>
    </source>
</evidence>
<dbReference type="AlphaFoldDB" id="A0ABD3L3N4"/>
<protein>
    <submittedName>
        <fullName evidence="2">Uncharacterized protein</fullName>
    </submittedName>
</protein>
<dbReference type="EMBL" id="JBJKBG010000003">
    <property type="protein sequence ID" value="KAL3746343.1"/>
    <property type="molecule type" value="Genomic_DNA"/>
</dbReference>
<keyword evidence="3" id="KW-1185">Reference proteome</keyword>
<evidence type="ECO:0000256" key="1">
    <source>
        <dbReference type="SAM" id="MobiDB-lite"/>
    </source>
</evidence>
<name>A0ABD3L3N4_EUCGL</name>